<accession>A0A2J6RQK7</accession>
<feature type="region of interest" description="Disordered" evidence="1">
    <location>
        <begin position="91"/>
        <end position="183"/>
    </location>
</feature>
<proteinExistence type="predicted"/>
<name>A0A2J6RQK7_HYAVF</name>
<dbReference type="Proteomes" id="UP000235786">
    <property type="component" value="Unassembled WGS sequence"/>
</dbReference>
<dbReference type="EMBL" id="KZ613945">
    <property type="protein sequence ID" value="PMD40799.1"/>
    <property type="molecule type" value="Genomic_DNA"/>
</dbReference>
<feature type="compositionally biased region" description="Basic and acidic residues" evidence="1">
    <location>
        <begin position="96"/>
        <end position="108"/>
    </location>
</feature>
<reference evidence="2 3" key="1">
    <citation type="submission" date="2016-04" db="EMBL/GenBank/DDBJ databases">
        <title>A degradative enzymes factory behind the ericoid mycorrhizal symbiosis.</title>
        <authorList>
            <consortium name="DOE Joint Genome Institute"/>
            <person name="Martino E."/>
            <person name="Morin E."/>
            <person name="Grelet G."/>
            <person name="Kuo A."/>
            <person name="Kohler A."/>
            <person name="Daghino S."/>
            <person name="Barry K."/>
            <person name="Choi C."/>
            <person name="Cichocki N."/>
            <person name="Clum A."/>
            <person name="Copeland A."/>
            <person name="Hainaut M."/>
            <person name="Haridas S."/>
            <person name="Labutti K."/>
            <person name="Lindquist E."/>
            <person name="Lipzen A."/>
            <person name="Khouja H.-R."/>
            <person name="Murat C."/>
            <person name="Ohm R."/>
            <person name="Olson A."/>
            <person name="Spatafora J."/>
            <person name="Veneault-Fourrey C."/>
            <person name="Henrissat B."/>
            <person name="Grigoriev I."/>
            <person name="Martin F."/>
            <person name="Perotto S."/>
        </authorList>
    </citation>
    <scope>NUCLEOTIDE SEQUENCE [LARGE SCALE GENOMIC DNA]</scope>
    <source>
        <strain evidence="2 3">F</strain>
    </source>
</reference>
<feature type="region of interest" description="Disordered" evidence="1">
    <location>
        <begin position="1"/>
        <end position="43"/>
    </location>
</feature>
<evidence type="ECO:0000313" key="3">
    <source>
        <dbReference type="Proteomes" id="UP000235786"/>
    </source>
</evidence>
<dbReference type="AlphaFoldDB" id="A0A2J6RQK7"/>
<gene>
    <name evidence="2" type="ORF">L207DRAFT_625505</name>
</gene>
<protein>
    <submittedName>
        <fullName evidence="2">Uncharacterized protein</fullName>
    </submittedName>
</protein>
<evidence type="ECO:0000256" key="1">
    <source>
        <dbReference type="SAM" id="MobiDB-lite"/>
    </source>
</evidence>
<organism evidence="2 3">
    <name type="scientific">Hyaloscypha variabilis (strain UAMH 11265 / GT02V1 / F)</name>
    <name type="common">Meliniomyces variabilis</name>
    <dbReference type="NCBI Taxonomy" id="1149755"/>
    <lineage>
        <taxon>Eukaryota</taxon>
        <taxon>Fungi</taxon>
        <taxon>Dikarya</taxon>
        <taxon>Ascomycota</taxon>
        <taxon>Pezizomycotina</taxon>
        <taxon>Leotiomycetes</taxon>
        <taxon>Helotiales</taxon>
        <taxon>Hyaloscyphaceae</taxon>
        <taxon>Hyaloscypha</taxon>
        <taxon>Hyaloscypha variabilis</taxon>
    </lineage>
</organism>
<feature type="compositionally biased region" description="Low complexity" evidence="1">
    <location>
        <begin position="1"/>
        <end position="14"/>
    </location>
</feature>
<feature type="compositionally biased region" description="Polar residues" evidence="1">
    <location>
        <begin position="143"/>
        <end position="153"/>
    </location>
</feature>
<evidence type="ECO:0000313" key="2">
    <source>
        <dbReference type="EMBL" id="PMD40799.1"/>
    </source>
</evidence>
<sequence length="317" mass="34954">MPLTQDSPTSTLTPPSFPKPQHNAPNPLLSFLNQPAPHNRHTNHPPVLALLSLMNFYLPPPTQNLNKLKGGNRLRGVKRFRADEDELLQLTAQRGGDAHRNKRTRVEDGTLQLTPSPPTSNKPSNTLPANPERSQDKDVVDSSLKNDSPTQNHAGEGGRDKQSRAASQSTPPGINRTEVGIKDWRSVMDVPEEELPSKLPKIPEDMLSQDSKLKPFKPPATIFVLALEALMVDIEVEYLCLGSGGSDTARVSMSNSGCGIRVQLTASSSWALTRWLKRESLHGYILKARDFAVFLDFGFPQIQKTKSHLSPLKELQG</sequence>
<keyword evidence="3" id="KW-1185">Reference proteome</keyword>